<feature type="region of interest" description="Disordered" evidence="1">
    <location>
        <begin position="66"/>
        <end position="125"/>
    </location>
</feature>
<dbReference type="RefSeq" id="WP_067022577.1">
    <property type="nucleotide sequence ID" value="NZ_CP038256.1"/>
</dbReference>
<evidence type="ECO:0000313" key="3">
    <source>
        <dbReference type="Proteomes" id="UP000093355"/>
    </source>
</evidence>
<evidence type="ECO:0000256" key="1">
    <source>
        <dbReference type="SAM" id="MobiDB-lite"/>
    </source>
</evidence>
<proteinExistence type="predicted"/>
<feature type="compositionally biased region" description="Basic and acidic residues" evidence="1">
    <location>
        <begin position="104"/>
        <end position="125"/>
    </location>
</feature>
<dbReference type="Proteomes" id="UP000093355">
    <property type="component" value="Unassembled WGS sequence"/>
</dbReference>
<sequence>MTILVGETTTQVVVKAYTTLGIEGLTLEVKGRVARLHRATVYWAYEAGAWVISFVQLTGPILKADGTESRRMLHESTRPADDSRRQSGVATPPEIVEAALAHMPDWKPEINETRYPRDAERKTSL</sequence>
<keyword evidence="3" id="KW-1185">Reference proteome</keyword>
<name>A0A1B9NG02_9MICO</name>
<dbReference type="OrthoDB" id="5196906at2"/>
<dbReference type="EMBL" id="LXMD01000012">
    <property type="protein sequence ID" value="OCG75510.1"/>
    <property type="molecule type" value="Genomic_DNA"/>
</dbReference>
<accession>A0A1B9NG02</accession>
<reference evidence="2 3" key="1">
    <citation type="submission" date="2016-05" db="EMBL/GenBank/DDBJ databases">
        <authorList>
            <person name="Lavstsen T."/>
            <person name="Jespersen J.S."/>
        </authorList>
    </citation>
    <scope>NUCLEOTIDE SEQUENCE [LARGE SCALE GENOMIC DNA]</scope>
    <source>
        <strain evidence="2 3">YLB-01</strain>
    </source>
</reference>
<comment type="caution">
    <text evidence="2">The sequence shown here is derived from an EMBL/GenBank/DDBJ whole genome shotgun (WGS) entry which is preliminary data.</text>
</comment>
<organism evidence="2 3">
    <name type="scientific">Microbacterium sediminis</name>
    <dbReference type="NCBI Taxonomy" id="904291"/>
    <lineage>
        <taxon>Bacteria</taxon>
        <taxon>Bacillati</taxon>
        <taxon>Actinomycetota</taxon>
        <taxon>Actinomycetes</taxon>
        <taxon>Micrococcales</taxon>
        <taxon>Microbacteriaceae</taxon>
        <taxon>Microbacterium</taxon>
    </lineage>
</organism>
<gene>
    <name evidence="2" type="ORF">A7J15_00110</name>
</gene>
<feature type="compositionally biased region" description="Basic and acidic residues" evidence="1">
    <location>
        <begin position="66"/>
        <end position="85"/>
    </location>
</feature>
<protein>
    <submittedName>
        <fullName evidence="2">Uncharacterized protein</fullName>
    </submittedName>
</protein>
<dbReference type="AlphaFoldDB" id="A0A1B9NG02"/>
<evidence type="ECO:0000313" key="2">
    <source>
        <dbReference type="EMBL" id="OCG75510.1"/>
    </source>
</evidence>
<dbReference type="STRING" id="904291.A7J15_00110"/>